<dbReference type="RefSeq" id="WP_308482059.1">
    <property type="nucleotide sequence ID" value="NZ_OY726397.1"/>
</dbReference>
<proteinExistence type="predicted"/>
<accession>A0ABM9LLZ8</accession>
<sequence length="1161" mass="127953">MKIVELFRRDIARDIPEVIHVDAVNRVAEEIDEYVATRHIKEQLEEVLENYQETILKPTEDTNVWVSGFFGSGKSSFAKMLGYLAENPSIEGRTALERFKERVDAPRIEALLNVAHAQAAAFSVFLDMSTSRNVAREGESIVLPLYRALLERFGYSRNLLLAELEYDLETDGDLAAFQKAFAQVSKGNRAWIERRDVGFAKSEASHALHILRPDKYPDVDSWAKQAESVEVTANWFAERALSLLERRGDGRKRLVFIVDEVGQYVARSISRMLDLQGLAEAMQKRRGSLWLVVTSQERLEDVLDSLEGKRVELARVQDRFPISADLLPGDIKEVTSRRVLEKTSTGREELRFLFTKNRNKLLAHTRLESATRSDTPSEDDVLSLYPLVPYQVQVLIDAISARRAHGGASPILGGSNRTIIKLAQVLVTDPKAGLGEHPMGDLVTIDRAYDQLESVIPTAWQSEVEQVTSKYGQDSIEAQVIKSVALCSDVGALSLTAENIAVLLHPAITAESVLSEVREALDHLVVDDRIRLGDDGYQLQSAEQKDWEKARRQIDLRPAEATRIRRLIVKEGLAGLTVTRGRVFKVEVTVEGEKLTDGDIALHIEEADAGRRSDLRSLSREAAAKTRLTWAFEESPDTYEAILELHRSRSMIERRDTPSKTVAEVELLGEERVRQTRWERLVAERLARDLTGGQIIFRGTSEDAPAAALRSAAQQAVSRHIDDIYERIDQFSANVTGRDVLAVLHADNLDGISPQLREDGIGVTHSTSQGEQVVTDRDPLLALLTEIRDRAAYGNEATGRHLETLFSGPPYGAPVEVIQAILAAGIRAGLVDVIHQGSRIRGSADQRLDRVFGALPQFRAASFVPPVDDEVSLEVRVDLAERLGQLIGTRPPVATDQLAALVRSTFVSDTQIASRVTAGLRGLGLKVPEPVTRASAVLERLDDASDAEVVTTTVQSWVDLAAGREALVALDTVVQQDLETLRSAQSAARAGDEGLASDLATERLELVDLLGAEDLPAHIARIRAITERLVVARLSAIESANAELKVKVAEKSRQIRVQYADVNAAVLDEALRPLEELVPTGSAVEHALGQLLAKAEAVDTRAIKVARQLDEIVAKGKVAHLVIHDLVTKPLTTEDELDTALERVRDAAAAELANGKQVRFT</sequence>
<dbReference type="InterPro" id="IPR027417">
    <property type="entry name" value="P-loop_NTPase"/>
</dbReference>
<dbReference type="EMBL" id="OY726397">
    <property type="protein sequence ID" value="CAJ1501191.1"/>
    <property type="molecule type" value="Genomic_DNA"/>
</dbReference>
<gene>
    <name evidence="1" type="primary">brxC</name>
    <name evidence="1" type="ORF">MU0053_001864</name>
</gene>
<dbReference type="Proteomes" id="UP001190465">
    <property type="component" value="Chromosome"/>
</dbReference>
<name>A0ABM9LLZ8_9MYCO</name>
<evidence type="ECO:0000313" key="2">
    <source>
        <dbReference type="Proteomes" id="UP001190465"/>
    </source>
</evidence>
<reference evidence="1 2" key="1">
    <citation type="submission" date="2023-08" db="EMBL/GenBank/DDBJ databases">
        <authorList>
            <person name="Folkvardsen B D."/>
            <person name="Norman A."/>
        </authorList>
    </citation>
    <scope>NUCLEOTIDE SEQUENCE [LARGE SCALE GENOMIC DNA]</scope>
    <source>
        <strain evidence="1 2">Mu0053</strain>
    </source>
</reference>
<evidence type="ECO:0000313" key="1">
    <source>
        <dbReference type="EMBL" id="CAJ1501191.1"/>
    </source>
</evidence>
<protein>
    <submittedName>
        <fullName evidence="1">BREX system P-loop protein BrxC</fullName>
    </submittedName>
</protein>
<dbReference type="InterPro" id="IPR047679">
    <property type="entry name" value="BREX_BrxC"/>
</dbReference>
<keyword evidence="2" id="KW-1185">Reference proteome</keyword>
<dbReference type="NCBIfam" id="NF033441">
    <property type="entry name" value="BREX_BrxC"/>
    <property type="match status" value="1"/>
</dbReference>
<dbReference type="SUPFAM" id="SSF52540">
    <property type="entry name" value="P-loop containing nucleoside triphosphate hydrolases"/>
    <property type="match status" value="1"/>
</dbReference>
<organism evidence="1 2">
    <name type="scientific">[Mycobacterium] burgundiense</name>
    <dbReference type="NCBI Taxonomy" id="3064286"/>
    <lineage>
        <taxon>Bacteria</taxon>
        <taxon>Bacillati</taxon>
        <taxon>Actinomycetota</taxon>
        <taxon>Actinomycetes</taxon>
        <taxon>Mycobacteriales</taxon>
        <taxon>Mycobacteriaceae</taxon>
        <taxon>Mycolicibacterium</taxon>
    </lineage>
</organism>